<proteinExistence type="predicted"/>
<protein>
    <submittedName>
        <fullName evidence="1">Uncharacterized protein</fullName>
    </submittedName>
</protein>
<reference evidence="1" key="1">
    <citation type="submission" date="2023-04" db="EMBL/GenBank/DDBJ databases">
        <title>Black Yeasts Isolated from many extreme environments.</title>
        <authorList>
            <person name="Coleine C."/>
            <person name="Stajich J.E."/>
            <person name="Selbmann L."/>
        </authorList>
    </citation>
    <scope>NUCLEOTIDE SEQUENCE</scope>
    <source>
        <strain evidence="1">CCFEE 5312</strain>
    </source>
</reference>
<dbReference type="EMBL" id="JAWDJX010000057">
    <property type="protein sequence ID" value="KAK3047728.1"/>
    <property type="molecule type" value="Genomic_DNA"/>
</dbReference>
<dbReference type="AlphaFoldDB" id="A0AAJ0G4T3"/>
<comment type="caution">
    <text evidence="1">The sequence shown here is derived from an EMBL/GenBank/DDBJ whole genome shotgun (WGS) entry which is preliminary data.</text>
</comment>
<organism evidence="1 2">
    <name type="scientific">Extremus antarcticus</name>
    <dbReference type="NCBI Taxonomy" id="702011"/>
    <lineage>
        <taxon>Eukaryota</taxon>
        <taxon>Fungi</taxon>
        <taxon>Dikarya</taxon>
        <taxon>Ascomycota</taxon>
        <taxon>Pezizomycotina</taxon>
        <taxon>Dothideomycetes</taxon>
        <taxon>Dothideomycetidae</taxon>
        <taxon>Mycosphaerellales</taxon>
        <taxon>Extremaceae</taxon>
        <taxon>Extremus</taxon>
    </lineage>
</organism>
<evidence type="ECO:0000313" key="2">
    <source>
        <dbReference type="Proteomes" id="UP001271007"/>
    </source>
</evidence>
<dbReference type="InterPro" id="IPR038883">
    <property type="entry name" value="AN11006-like"/>
</dbReference>
<name>A0AAJ0G4T3_9PEZI</name>
<keyword evidence="2" id="KW-1185">Reference proteome</keyword>
<gene>
    <name evidence="1" type="ORF">LTR09_010842</name>
</gene>
<sequence>MNATSTAEATSLDRSPPIMGTEKPCLLLELAAELRNTIYRYALVTESEDPVKLRPRAALLRQSLLNACTQIRKEARPIFWAENSFLLCGVRERDIEEAGDVLSLAGPKLCCSITRLVVRWRLEDLPRVQLGIGLTLEWFLERRGTWVRASEVARMLHGGGLRFESVVAEEPEPDTDFYKTLVKSSFEETYHKLNTKQDSDGGSRILVVDQRDRSGLLESVRALE</sequence>
<dbReference type="PANTHER" id="PTHR42085:SF8">
    <property type="entry name" value="F-BOX DOMAIN-CONTAINING PROTEIN"/>
    <property type="match status" value="1"/>
</dbReference>
<dbReference type="PANTHER" id="PTHR42085">
    <property type="entry name" value="F-BOX DOMAIN-CONTAINING PROTEIN"/>
    <property type="match status" value="1"/>
</dbReference>
<accession>A0AAJ0G4T3</accession>
<dbReference type="Proteomes" id="UP001271007">
    <property type="component" value="Unassembled WGS sequence"/>
</dbReference>
<evidence type="ECO:0000313" key="1">
    <source>
        <dbReference type="EMBL" id="KAK3047728.1"/>
    </source>
</evidence>